<evidence type="ECO:0000256" key="6">
    <source>
        <dbReference type="SAM" id="Phobius"/>
    </source>
</evidence>
<dbReference type="EMBL" id="AP028055">
    <property type="protein sequence ID" value="BEG98567.1"/>
    <property type="molecule type" value="Genomic_DNA"/>
</dbReference>
<proteinExistence type="inferred from homology"/>
<evidence type="ECO:0000256" key="2">
    <source>
        <dbReference type="ARBA" id="ARBA00005268"/>
    </source>
</evidence>
<feature type="transmembrane region" description="Helical" evidence="6">
    <location>
        <begin position="6"/>
        <end position="26"/>
    </location>
</feature>
<comment type="similarity">
    <text evidence="2">Belongs to the UPF0014 family.</text>
</comment>
<feature type="transmembrane region" description="Helical" evidence="6">
    <location>
        <begin position="126"/>
        <end position="150"/>
    </location>
</feature>
<dbReference type="PANTHER" id="PTHR30028">
    <property type="entry name" value="UPF0014 INNER MEMBRANE PROTEIN YBBM-RELATED"/>
    <property type="match status" value="1"/>
</dbReference>
<dbReference type="Proteomes" id="UP001496674">
    <property type="component" value="Chromosome"/>
</dbReference>
<keyword evidence="8" id="KW-1185">Reference proteome</keyword>
<dbReference type="Pfam" id="PF03649">
    <property type="entry name" value="UPF0014"/>
    <property type="match status" value="1"/>
</dbReference>
<dbReference type="InterPro" id="IPR005226">
    <property type="entry name" value="UPF0014_fam"/>
</dbReference>
<evidence type="ECO:0000256" key="5">
    <source>
        <dbReference type="ARBA" id="ARBA00023136"/>
    </source>
</evidence>
<protein>
    <submittedName>
        <fullName evidence="7">ABC transporter permease</fullName>
    </submittedName>
</protein>
<comment type="subcellular location">
    <subcellularLocation>
        <location evidence="1">Membrane</location>
        <topology evidence="1">Multi-pass membrane protein</topology>
    </subcellularLocation>
</comment>
<feature type="transmembrane region" description="Helical" evidence="6">
    <location>
        <begin position="64"/>
        <end position="83"/>
    </location>
</feature>
<evidence type="ECO:0000313" key="8">
    <source>
        <dbReference type="Proteomes" id="UP001496674"/>
    </source>
</evidence>
<evidence type="ECO:0000313" key="7">
    <source>
        <dbReference type="EMBL" id="BEG98567.1"/>
    </source>
</evidence>
<feature type="transmembrane region" description="Helical" evidence="6">
    <location>
        <begin position="189"/>
        <end position="211"/>
    </location>
</feature>
<dbReference type="RefSeq" id="WP_353333600.1">
    <property type="nucleotide sequence ID" value="NZ_AP028055.1"/>
</dbReference>
<sequence>MGTIDISYWNLAIGVLMMGIPVYYLWKYKTGLVQSTLVALGRMLLQLFLIGVYLKYLFILNHPVINIAWVLIMTCVASETSLVRTRLKRSILYIPIFVGFLIAATLIGSYFIGFVLQLDNIFNAQYFIPIFGILMGNMLSVNIIGLNTFYSGLQREQQQYYYLLGNGASHHEAQAPFIRQALIKAFSPCIANMAVMGLVALPGTMIGQILGGSSPNVAIKYQMMIVVITFTASMLSLMITISLASRKSFDKYGRLIRVFKENKKND</sequence>
<reference evidence="7 8" key="1">
    <citation type="submission" date="2023-04" db="EMBL/GenBank/DDBJ databases">
        <title>Draft genome sequence of acteroides sedimenti strain YN3PY1.</title>
        <authorList>
            <person name="Yoshida N."/>
        </authorList>
    </citation>
    <scope>NUCLEOTIDE SEQUENCE [LARGE SCALE GENOMIC DNA]</scope>
    <source>
        <strain evidence="7 8">YN3PY1</strain>
    </source>
</reference>
<evidence type="ECO:0000256" key="1">
    <source>
        <dbReference type="ARBA" id="ARBA00004141"/>
    </source>
</evidence>
<feature type="transmembrane region" description="Helical" evidence="6">
    <location>
        <begin position="90"/>
        <end position="114"/>
    </location>
</feature>
<name>A0ABM8IAL5_9BACE</name>
<keyword evidence="3 6" id="KW-0812">Transmembrane</keyword>
<evidence type="ECO:0000256" key="3">
    <source>
        <dbReference type="ARBA" id="ARBA00022692"/>
    </source>
</evidence>
<feature type="transmembrane region" description="Helical" evidence="6">
    <location>
        <begin position="38"/>
        <end position="58"/>
    </location>
</feature>
<accession>A0ABM8IAL5</accession>
<evidence type="ECO:0000256" key="4">
    <source>
        <dbReference type="ARBA" id="ARBA00022989"/>
    </source>
</evidence>
<dbReference type="PANTHER" id="PTHR30028:SF0">
    <property type="entry name" value="PROTEIN ALUMINUM SENSITIVE 3"/>
    <property type="match status" value="1"/>
</dbReference>
<keyword evidence="4 6" id="KW-1133">Transmembrane helix</keyword>
<organism evidence="7 8">
    <name type="scientific">Bacteroides sedimenti</name>
    <dbReference type="NCBI Taxonomy" id="2136147"/>
    <lineage>
        <taxon>Bacteria</taxon>
        <taxon>Pseudomonadati</taxon>
        <taxon>Bacteroidota</taxon>
        <taxon>Bacteroidia</taxon>
        <taxon>Bacteroidales</taxon>
        <taxon>Bacteroidaceae</taxon>
        <taxon>Bacteroides</taxon>
    </lineage>
</organism>
<gene>
    <name evidence="7" type="ORF">BSYN_08320</name>
</gene>
<keyword evidence="5 6" id="KW-0472">Membrane</keyword>
<feature type="transmembrane region" description="Helical" evidence="6">
    <location>
        <begin position="223"/>
        <end position="244"/>
    </location>
</feature>